<dbReference type="EMBL" id="BARS01021890">
    <property type="protein sequence ID" value="GAG08825.1"/>
    <property type="molecule type" value="Genomic_DNA"/>
</dbReference>
<proteinExistence type="predicted"/>
<accession>X0USX5</accession>
<gene>
    <name evidence="1" type="ORF">S01H1_35080</name>
</gene>
<feature type="non-terminal residue" evidence="1">
    <location>
        <position position="43"/>
    </location>
</feature>
<name>X0USX5_9ZZZZ</name>
<organism evidence="1">
    <name type="scientific">marine sediment metagenome</name>
    <dbReference type="NCBI Taxonomy" id="412755"/>
    <lineage>
        <taxon>unclassified sequences</taxon>
        <taxon>metagenomes</taxon>
        <taxon>ecological metagenomes</taxon>
    </lineage>
</organism>
<sequence>MAVSSASRVQFEYMLGGGPPPLMTYPEGYDSSVAWDKGTLLIW</sequence>
<evidence type="ECO:0000313" key="1">
    <source>
        <dbReference type="EMBL" id="GAG08825.1"/>
    </source>
</evidence>
<comment type="caution">
    <text evidence="1">The sequence shown here is derived from an EMBL/GenBank/DDBJ whole genome shotgun (WGS) entry which is preliminary data.</text>
</comment>
<reference evidence="1" key="1">
    <citation type="journal article" date="2014" name="Front. Microbiol.">
        <title>High frequency of phylogenetically diverse reductive dehalogenase-homologous genes in deep subseafloor sedimentary metagenomes.</title>
        <authorList>
            <person name="Kawai M."/>
            <person name="Futagami T."/>
            <person name="Toyoda A."/>
            <person name="Takaki Y."/>
            <person name="Nishi S."/>
            <person name="Hori S."/>
            <person name="Arai W."/>
            <person name="Tsubouchi T."/>
            <person name="Morono Y."/>
            <person name="Uchiyama I."/>
            <person name="Ito T."/>
            <person name="Fujiyama A."/>
            <person name="Inagaki F."/>
            <person name="Takami H."/>
        </authorList>
    </citation>
    <scope>NUCLEOTIDE SEQUENCE</scope>
    <source>
        <strain evidence="1">Expedition CK06-06</strain>
    </source>
</reference>
<protein>
    <submittedName>
        <fullName evidence="1">Uncharacterized protein</fullName>
    </submittedName>
</protein>
<dbReference type="AlphaFoldDB" id="X0USX5"/>